<keyword evidence="3" id="KW-1185">Reference proteome</keyword>
<dbReference type="AlphaFoldDB" id="A0A4S3MAK2"/>
<name>A0A4S3MAK2_9RHOB</name>
<proteinExistence type="predicted"/>
<feature type="transmembrane region" description="Helical" evidence="1">
    <location>
        <begin position="7"/>
        <end position="27"/>
    </location>
</feature>
<dbReference type="RefSeq" id="WP_136339318.1">
    <property type="nucleotide sequence ID" value="NZ_SSMD01000004.1"/>
</dbReference>
<dbReference type="Proteomes" id="UP000306113">
    <property type="component" value="Unassembled WGS sequence"/>
</dbReference>
<evidence type="ECO:0000256" key="1">
    <source>
        <dbReference type="SAM" id="Phobius"/>
    </source>
</evidence>
<sequence>MNKLIAIINVISWSGFWAFGYIALTASDMTQSQIITATALAGLGFLTGVLAYLKLSRGHKINNSAMGFTHAQEQG</sequence>
<dbReference type="EMBL" id="SSMD01000004">
    <property type="protein sequence ID" value="THD74108.1"/>
    <property type="molecule type" value="Genomic_DNA"/>
</dbReference>
<keyword evidence="1" id="KW-0812">Transmembrane</keyword>
<reference evidence="2 3" key="1">
    <citation type="submission" date="2019-04" db="EMBL/GenBank/DDBJ databases">
        <title>Draft genome sequence of Youngimonas vesicularis.</title>
        <authorList>
            <person name="Hameed A."/>
        </authorList>
    </citation>
    <scope>NUCLEOTIDE SEQUENCE [LARGE SCALE GENOMIC DNA]</scope>
    <source>
        <strain evidence="2 3">CC-AMW-E</strain>
    </source>
</reference>
<evidence type="ECO:0000313" key="3">
    <source>
        <dbReference type="Proteomes" id="UP000306113"/>
    </source>
</evidence>
<dbReference type="OrthoDB" id="7869559at2"/>
<keyword evidence="1" id="KW-0472">Membrane</keyword>
<gene>
    <name evidence="2" type="ORF">E7681_10935</name>
</gene>
<comment type="caution">
    <text evidence="2">The sequence shown here is derived from an EMBL/GenBank/DDBJ whole genome shotgun (WGS) entry which is preliminary data.</text>
</comment>
<evidence type="ECO:0000313" key="2">
    <source>
        <dbReference type="EMBL" id="THD74108.1"/>
    </source>
</evidence>
<organism evidence="2 3">
    <name type="scientific">Thalassobius vesicularis</name>
    <dbReference type="NCBI Taxonomy" id="1294297"/>
    <lineage>
        <taxon>Bacteria</taxon>
        <taxon>Pseudomonadati</taxon>
        <taxon>Pseudomonadota</taxon>
        <taxon>Alphaproteobacteria</taxon>
        <taxon>Rhodobacterales</taxon>
        <taxon>Roseobacteraceae</taxon>
        <taxon>Thalassovita</taxon>
    </lineage>
</organism>
<keyword evidence="1" id="KW-1133">Transmembrane helix</keyword>
<accession>A0A4S3MAK2</accession>
<feature type="transmembrane region" description="Helical" evidence="1">
    <location>
        <begin position="33"/>
        <end position="53"/>
    </location>
</feature>
<protein>
    <submittedName>
        <fullName evidence="2">Uncharacterized protein</fullName>
    </submittedName>
</protein>